<dbReference type="OrthoDB" id="9352756at2759"/>
<dbReference type="Proteomes" id="UP000237246">
    <property type="component" value="Unassembled WGS sequence"/>
</dbReference>
<dbReference type="PANTHER" id="PTHR40389:SF3">
    <property type="entry name" value="IGE-BINDING PROTEIN"/>
    <property type="match status" value="1"/>
</dbReference>
<gene>
    <name evidence="2" type="ORF">CIB84_015585</name>
</gene>
<dbReference type="AlphaFoldDB" id="A0A2P4S987"/>
<name>A0A2P4S987_BAMTH</name>
<proteinExistence type="predicted"/>
<dbReference type="GO" id="GO:0016032">
    <property type="term" value="P:viral process"/>
    <property type="evidence" value="ECO:0007669"/>
    <property type="project" value="InterPro"/>
</dbReference>
<accession>A0A2P4S987</accession>
<sequence length="331" mass="35521">GPTAVKGLTGSRQCSSVVELLGGAAGASADHTASAPPEEEVPSQPAAAIGSTDAEVHRAGEQGGVVFRLTLYLSLPTSEPPPPANLRQIPLPVSRDEESDSEADLFPPEHHQVSTATPGQPTVTELGRQIGKPIQKLGGRQDRVLNSVPVKPAQSVQQLIKQIPAAGSCAPAPPSGPLTHCTAAEGAPATEQRWTGIIRNAILEGEWQLAGALACPVVQSPQGLRYEQHEWKMLQQAKKTVEENGIKSDAVRMMLDWLFTVDVNSPMDCVNLDRLLLTPSQAIIWQREWERLAWVEARRPHNQGEALYGINPDMVMGLGAYGNMVAQLTYP</sequence>
<evidence type="ECO:0000256" key="1">
    <source>
        <dbReference type="SAM" id="MobiDB-lite"/>
    </source>
</evidence>
<feature type="non-terminal residue" evidence="2">
    <location>
        <position position="1"/>
    </location>
</feature>
<dbReference type="InterPro" id="IPR050195">
    <property type="entry name" value="Primate_lentivir_Gag_pol-like"/>
</dbReference>
<dbReference type="SUPFAM" id="SSF47943">
    <property type="entry name" value="Retrovirus capsid protein, N-terminal core domain"/>
    <property type="match status" value="1"/>
</dbReference>
<evidence type="ECO:0000313" key="3">
    <source>
        <dbReference type="Proteomes" id="UP000237246"/>
    </source>
</evidence>
<dbReference type="Pfam" id="PF00607">
    <property type="entry name" value="Gag_p24"/>
    <property type="match status" value="1"/>
</dbReference>
<reference evidence="2 3" key="1">
    <citation type="submission" date="2018-01" db="EMBL/GenBank/DDBJ databases">
        <title>Comparison of the Chinese Bamboo Partridge and Red Junglefowl genome sequences highlights the importance of demography in genome evolution.</title>
        <authorList>
            <person name="Tiley G.P."/>
            <person name="Kimball R.T."/>
            <person name="Braun E.L."/>
            <person name="Burleigh J.G."/>
        </authorList>
    </citation>
    <scope>NUCLEOTIDE SEQUENCE [LARGE SCALE GENOMIC DNA]</scope>
    <source>
        <strain evidence="2">RTK389</strain>
        <tissue evidence="2">Blood</tissue>
    </source>
</reference>
<comment type="caution">
    <text evidence="2">The sequence shown here is derived from an EMBL/GenBank/DDBJ whole genome shotgun (WGS) entry which is preliminary data.</text>
</comment>
<feature type="region of interest" description="Disordered" evidence="1">
    <location>
        <begin position="24"/>
        <end position="57"/>
    </location>
</feature>
<organism evidence="2 3">
    <name type="scientific">Bambusicola thoracicus</name>
    <name type="common">Chinese bamboo-partridge</name>
    <name type="synonym">Perdix thoracica</name>
    <dbReference type="NCBI Taxonomy" id="9083"/>
    <lineage>
        <taxon>Eukaryota</taxon>
        <taxon>Metazoa</taxon>
        <taxon>Chordata</taxon>
        <taxon>Craniata</taxon>
        <taxon>Vertebrata</taxon>
        <taxon>Euteleostomi</taxon>
        <taxon>Archelosauria</taxon>
        <taxon>Archosauria</taxon>
        <taxon>Dinosauria</taxon>
        <taxon>Saurischia</taxon>
        <taxon>Theropoda</taxon>
        <taxon>Coelurosauria</taxon>
        <taxon>Aves</taxon>
        <taxon>Neognathae</taxon>
        <taxon>Galloanserae</taxon>
        <taxon>Galliformes</taxon>
        <taxon>Phasianidae</taxon>
        <taxon>Perdicinae</taxon>
        <taxon>Bambusicola</taxon>
    </lineage>
</organism>
<feature type="compositionally biased region" description="Low complexity" evidence="1">
    <location>
        <begin position="26"/>
        <end position="35"/>
    </location>
</feature>
<dbReference type="InterPro" id="IPR008919">
    <property type="entry name" value="Retrov_capsid_N"/>
</dbReference>
<dbReference type="Gene3D" id="1.10.375.10">
    <property type="entry name" value="Human Immunodeficiency Virus Type 1 Capsid Protein"/>
    <property type="match status" value="1"/>
</dbReference>
<keyword evidence="3" id="KW-1185">Reference proteome</keyword>
<evidence type="ECO:0000313" key="2">
    <source>
        <dbReference type="EMBL" id="POI20668.1"/>
    </source>
</evidence>
<dbReference type="PANTHER" id="PTHR40389">
    <property type="entry name" value="ENDOGENOUS RETROVIRUS GROUP K MEMBER 24 GAG POLYPROTEIN-RELATED"/>
    <property type="match status" value="1"/>
</dbReference>
<protein>
    <submittedName>
        <fullName evidence="2">Uncharacterized protein</fullName>
    </submittedName>
</protein>
<dbReference type="EMBL" id="PPHD01079891">
    <property type="protein sequence ID" value="POI20668.1"/>
    <property type="molecule type" value="Genomic_DNA"/>
</dbReference>